<reference evidence="1 2" key="1">
    <citation type="journal article" date="2019" name="Int. J. Syst. Evol. Microbiol.">
        <title>The Global Catalogue of Microorganisms (GCM) 10K type strain sequencing project: providing services to taxonomists for standard genome sequencing and annotation.</title>
        <authorList>
            <consortium name="The Broad Institute Genomics Platform"/>
            <consortium name="The Broad Institute Genome Sequencing Center for Infectious Disease"/>
            <person name="Wu L."/>
            <person name="Ma J."/>
        </authorList>
    </citation>
    <scope>NUCLEOTIDE SEQUENCE [LARGE SCALE GENOMIC DNA]</scope>
    <source>
        <strain evidence="1 2">LMG 29247</strain>
    </source>
</reference>
<evidence type="ECO:0000313" key="2">
    <source>
        <dbReference type="Proteomes" id="UP001596383"/>
    </source>
</evidence>
<dbReference type="EMBL" id="JBHSWV010000095">
    <property type="protein sequence ID" value="MFC6764646.1"/>
    <property type="molecule type" value="Genomic_DNA"/>
</dbReference>
<protein>
    <submittedName>
        <fullName evidence="1">Phage repressor protein</fullName>
    </submittedName>
</protein>
<evidence type="ECO:0000313" key="1">
    <source>
        <dbReference type="EMBL" id="MFC6764646.1"/>
    </source>
</evidence>
<dbReference type="Gene3D" id="1.10.10.10">
    <property type="entry name" value="Winged helix-like DNA-binding domain superfamily/Winged helix DNA-binding domain"/>
    <property type="match status" value="1"/>
</dbReference>
<comment type="caution">
    <text evidence="1">The sequence shown here is derived from an EMBL/GenBank/DDBJ whole genome shotgun (WGS) entry which is preliminary data.</text>
</comment>
<gene>
    <name evidence="1" type="ORF">ACFQE6_06240</name>
</gene>
<proteinExistence type="predicted"/>
<accession>A0ABD5SLV8</accession>
<sequence>MKRVSWFSKIDYPIFGFLDDHNIRVTPKVVAGNIDYDRSYTGRRLRALRDAGLLEQDDEAFYTLSDLGEEFLAGNLSKEELEALDPEKAENGTDEH</sequence>
<dbReference type="AlphaFoldDB" id="A0ABD5SLV8"/>
<dbReference type="InterPro" id="IPR036390">
    <property type="entry name" value="WH_DNA-bd_sf"/>
</dbReference>
<name>A0ABD5SLV8_9EURY</name>
<dbReference type="InterPro" id="IPR036388">
    <property type="entry name" value="WH-like_DNA-bd_sf"/>
</dbReference>
<keyword evidence="2" id="KW-1185">Reference proteome</keyword>
<dbReference type="SUPFAM" id="SSF46785">
    <property type="entry name" value="Winged helix' DNA-binding domain"/>
    <property type="match status" value="1"/>
</dbReference>
<organism evidence="1 2">
    <name type="scientific">Natrinema soli</name>
    <dbReference type="NCBI Taxonomy" id="1930624"/>
    <lineage>
        <taxon>Archaea</taxon>
        <taxon>Methanobacteriati</taxon>
        <taxon>Methanobacteriota</taxon>
        <taxon>Stenosarchaea group</taxon>
        <taxon>Halobacteria</taxon>
        <taxon>Halobacteriales</taxon>
        <taxon>Natrialbaceae</taxon>
        <taxon>Natrinema</taxon>
    </lineage>
</organism>
<dbReference type="Proteomes" id="UP001596383">
    <property type="component" value="Unassembled WGS sequence"/>
</dbReference>